<dbReference type="EC" id="3.1.4.-" evidence="2"/>
<organism evidence="4 5">
    <name type="scientific">Herbinix hemicellulosilytica</name>
    <dbReference type="NCBI Taxonomy" id="1564487"/>
    <lineage>
        <taxon>Bacteria</taxon>
        <taxon>Bacillati</taxon>
        <taxon>Bacillota</taxon>
        <taxon>Clostridia</taxon>
        <taxon>Lachnospirales</taxon>
        <taxon>Lachnospiraceae</taxon>
        <taxon>Herbinix</taxon>
    </lineage>
</organism>
<comment type="cofactor">
    <cofactor evidence="2">
        <name>a divalent metal cation</name>
        <dbReference type="ChEBI" id="CHEBI:60240"/>
    </cofactor>
</comment>
<protein>
    <recommendedName>
        <fullName evidence="2">Phosphoesterase</fullName>
        <ecNumber evidence="2">3.1.4.-</ecNumber>
    </recommendedName>
</protein>
<dbReference type="Gene3D" id="3.60.21.10">
    <property type="match status" value="1"/>
</dbReference>
<gene>
    <name evidence="4" type="ORF">HHT355_0008</name>
</gene>
<dbReference type="InterPro" id="IPR024654">
    <property type="entry name" value="Calcineurin-like_PHP_lpxH"/>
</dbReference>
<accession>A0A0H5SEC5</accession>
<dbReference type="PANTHER" id="PTHR11124">
    <property type="entry name" value="VACUOLAR SORTING PROTEIN VPS29"/>
    <property type="match status" value="1"/>
</dbReference>
<dbReference type="InterPro" id="IPR000979">
    <property type="entry name" value="Phosphodiesterase_MJ0936/Vps29"/>
</dbReference>
<keyword evidence="5" id="KW-1185">Reference proteome</keyword>
<comment type="similarity">
    <text evidence="1 2">Belongs to the metallophosphoesterase superfamily. YfcE family.</text>
</comment>
<dbReference type="Pfam" id="PF12850">
    <property type="entry name" value="Metallophos_2"/>
    <property type="match status" value="1"/>
</dbReference>
<proteinExistence type="inferred from homology"/>
<name>A0A0H5SEC5_HERHM</name>
<dbReference type="InterPro" id="IPR029052">
    <property type="entry name" value="Metallo-depent_PP-like"/>
</dbReference>
<dbReference type="Proteomes" id="UP000236497">
    <property type="component" value="Unassembled WGS sequence"/>
</dbReference>
<dbReference type="SUPFAM" id="SSF56300">
    <property type="entry name" value="Metallo-dependent phosphatases"/>
    <property type="match status" value="1"/>
</dbReference>
<evidence type="ECO:0000313" key="4">
    <source>
        <dbReference type="EMBL" id="CRZ33231.1"/>
    </source>
</evidence>
<feature type="domain" description="Calcineurin-like phosphoesterase" evidence="3">
    <location>
        <begin position="1"/>
        <end position="148"/>
    </location>
</feature>
<keyword evidence="2" id="KW-0479">Metal-binding</keyword>
<dbReference type="EMBL" id="CVTD020000001">
    <property type="protein sequence ID" value="CRZ33231.1"/>
    <property type="molecule type" value="Genomic_DNA"/>
</dbReference>
<evidence type="ECO:0000256" key="1">
    <source>
        <dbReference type="ARBA" id="ARBA00008950"/>
    </source>
</evidence>
<dbReference type="GO" id="GO:0016787">
    <property type="term" value="F:hydrolase activity"/>
    <property type="evidence" value="ECO:0007669"/>
    <property type="project" value="UniProtKB-UniRule"/>
</dbReference>
<evidence type="ECO:0000313" key="5">
    <source>
        <dbReference type="Proteomes" id="UP000236497"/>
    </source>
</evidence>
<reference evidence="4 5" key="1">
    <citation type="submission" date="2015-06" db="EMBL/GenBank/DDBJ databases">
        <authorList>
            <person name="Wibberg Daniel"/>
        </authorList>
    </citation>
    <scope>NUCLEOTIDE SEQUENCE [LARGE SCALE GENOMIC DNA]</scope>
    <source>
        <strain evidence="4 5">T3/55T</strain>
    </source>
</reference>
<sequence>MKILIVSDTHGRDRNLLQTLQKVGHIDLMIHLGDICGSEKYIKSIAPCPVEMVCGNNDFFINLPKEKVIMIGDYSVFLTHGHKYGVYFGTGPIKEAARIRQADIVMFGHTHVPLIDLNDNVWAINPGSLSLPRQSGGTPTYIIMDIDRMGKAHFTLNYLKS</sequence>
<dbReference type="OrthoDB" id="9800565at2"/>
<dbReference type="AlphaFoldDB" id="A0A0H5SEC5"/>
<dbReference type="RefSeq" id="WP_103201422.1">
    <property type="nucleotide sequence ID" value="NZ_CVTD020000001.1"/>
</dbReference>
<dbReference type="GO" id="GO:0046872">
    <property type="term" value="F:metal ion binding"/>
    <property type="evidence" value="ECO:0007669"/>
    <property type="project" value="UniProtKB-KW"/>
</dbReference>
<evidence type="ECO:0000259" key="3">
    <source>
        <dbReference type="Pfam" id="PF12850"/>
    </source>
</evidence>
<evidence type="ECO:0000256" key="2">
    <source>
        <dbReference type="RuleBase" id="RU362039"/>
    </source>
</evidence>
<dbReference type="NCBIfam" id="TIGR00040">
    <property type="entry name" value="yfcE"/>
    <property type="match status" value="1"/>
</dbReference>